<protein>
    <submittedName>
        <fullName evidence="1">Uncharacterized protein</fullName>
    </submittedName>
</protein>
<dbReference type="EMBL" id="KQ996556">
    <property type="protein sequence ID" value="KZV44680.1"/>
    <property type="molecule type" value="Genomic_DNA"/>
</dbReference>
<name>A0A2Z7CCA6_9LAMI</name>
<reference evidence="1 2" key="1">
    <citation type="journal article" date="2015" name="Proc. Natl. Acad. Sci. U.S.A.">
        <title>The resurrection genome of Boea hygrometrica: A blueprint for survival of dehydration.</title>
        <authorList>
            <person name="Xiao L."/>
            <person name="Yang G."/>
            <person name="Zhang L."/>
            <person name="Yang X."/>
            <person name="Zhao S."/>
            <person name="Ji Z."/>
            <person name="Zhou Q."/>
            <person name="Hu M."/>
            <person name="Wang Y."/>
            <person name="Chen M."/>
            <person name="Xu Y."/>
            <person name="Jin H."/>
            <person name="Xiao X."/>
            <person name="Hu G."/>
            <person name="Bao F."/>
            <person name="Hu Y."/>
            <person name="Wan P."/>
            <person name="Li L."/>
            <person name="Deng X."/>
            <person name="Kuang T."/>
            <person name="Xiang C."/>
            <person name="Zhu J.K."/>
            <person name="Oliver M.J."/>
            <person name="He Y."/>
        </authorList>
    </citation>
    <scope>NUCLEOTIDE SEQUENCE [LARGE SCALE GENOMIC DNA]</scope>
    <source>
        <strain evidence="2">cv. XS01</strain>
    </source>
</reference>
<proteinExistence type="predicted"/>
<accession>A0A2Z7CCA6</accession>
<gene>
    <name evidence="1" type="ORF">F511_27949</name>
</gene>
<evidence type="ECO:0000313" key="1">
    <source>
        <dbReference type="EMBL" id="KZV44680.1"/>
    </source>
</evidence>
<keyword evidence="2" id="KW-1185">Reference proteome</keyword>
<dbReference type="AlphaFoldDB" id="A0A2Z7CCA6"/>
<sequence>MLALTKYQISPKRRRTSFYDIKCDAQTSTHQRNRSHLTTRHPDFTKTTAQLYDPTNLFLKSKRSYFKYFELAPEITLIISTYIHCRSQELRLEKRLEEFIC</sequence>
<evidence type="ECO:0000313" key="2">
    <source>
        <dbReference type="Proteomes" id="UP000250235"/>
    </source>
</evidence>
<dbReference type="Proteomes" id="UP000250235">
    <property type="component" value="Unassembled WGS sequence"/>
</dbReference>
<organism evidence="1 2">
    <name type="scientific">Dorcoceras hygrometricum</name>
    <dbReference type="NCBI Taxonomy" id="472368"/>
    <lineage>
        <taxon>Eukaryota</taxon>
        <taxon>Viridiplantae</taxon>
        <taxon>Streptophyta</taxon>
        <taxon>Embryophyta</taxon>
        <taxon>Tracheophyta</taxon>
        <taxon>Spermatophyta</taxon>
        <taxon>Magnoliopsida</taxon>
        <taxon>eudicotyledons</taxon>
        <taxon>Gunneridae</taxon>
        <taxon>Pentapetalae</taxon>
        <taxon>asterids</taxon>
        <taxon>lamiids</taxon>
        <taxon>Lamiales</taxon>
        <taxon>Gesneriaceae</taxon>
        <taxon>Didymocarpoideae</taxon>
        <taxon>Trichosporeae</taxon>
        <taxon>Loxocarpinae</taxon>
        <taxon>Dorcoceras</taxon>
    </lineage>
</organism>